<evidence type="ECO:0000256" key="1">
    <source>
        <dbReference type="SAM" id="MobiDB-lite"/>
    </source>
</evidence>
<evidence type="ECO:0000313" key="2">
    <source>
        <dbReference type="EMBL" id="MBO1110237.1"/>
    </source>
</evidence>
<organism evidence="2 3">
    <name type="scientific">Plesiomonas shigelloides</name>
    <name type="common">Aeromonas shigelloides</name>
    <dbReference type="NCBI Taxonomy" id="703"/>
    <lineage>
        <taxon>Bacteria</taxon>
        <taxon>Pseudomonadati</taxon>
        <taxon>Pseudomonadota</taxon>
        <taxon>Gammaproteobacteria</taxon>
        <taxon>Enterobacterales</taxon>
        <taxon>Enterobacteriaceae</taxon>
        <taxon>Plesiomonas</taxon>
    </lineage>
</organism>
<dbReference type="AlphaFoldDB" id="A0A8I1W9B5"/>
<dbReference type="EMBL" id="JAFNAA010000471">
    <property type="protein sequence ID" value="MBO1110237.1"/>
    <property type="molecule type" value="Genomic_DNA"/>
</dbReference>
<name>A0A8I1W9B5_PLESH</name>
<comment type="caution">
    <text evidence="2">The sequence shown here is derived from an EMBL/GenBank/DDBJ whole genome shotgun (WGS) entry which is preliminary data.</text>
</comment>
<gene>
    <name evidence="2" type="ORF">J2R62_19240</name>
</gene>
<evidence type="ECO:0000313" key="3">
    <source>
        <dbReference type="Proteomes" id="UP000664658"/>
    </source>
</evidence>
<feature type="region of interest" description="Disordered" evidence="1">
    <location>
        <begin position="1"/>
        <end position="25"/>
    </location>
</feature>
<dbReference type="RefSeq" id="WP_207543046.1">
    <property type="nucleotide sequence ID" value="NZ_JAFNAA010000471.1"/>
</dbReference>
<dbReference type="Proteomes" id="UP000664658">
    <property type="component" value="Unassembled WGS sequence"/>
</dbReference>
<sequence length="69" mass="7504">MPGDGKAIQSGTKCGTADDRAAPEGKFGQVLALDPTDKKPHYAARANEMRQMRERHGKPHPEMGGAFRQ</sequence>
<reference evidence="2" key="1">
    <citation type="submission" date="2021-03" db="EMBL/GenBank/DDBJ databases">
        <title>Plesiomonas shigelloides zfcc0051, isolated from zebrafish feces.</title>
        <authorList>
            <person name="Vanderhoek Z."/>
            <person name="Gaulke C."/>
        </authorList>
    </citation>
    <scope>NUCLEOTIDE SEQUENCE</scope>
    <source>
        <strain evidence="2">Zfcc0051</strain>
    </source>
</reference>
<protein>
    <submittedName>
        <fullName evidence="2">Uncharacterized protein</fullName>
    </submittedName>
</protein>
<proteinExistence type="predicted"/>
<accession>A0A8I1W9B5</accession>